<reference evidence="1 2" key="2">
    <citation type="journal article" date="2022" name="Mol. Ecol. Resour.">
        <title>The genomes of chicory, endive, great burdock and yacon provide insights into Asteraceae paleo-polyploidization history and plant inulin production.</title>
        <authorList>
            <person name="Fan W."/>
            <person name="Wang S."/>
            <person name="Wang H."/>
            <person name="Wang A."/>
            <person name="Jiang F."/>
            <person name="Liu H."/>
            <person name="Zhao H."/>
            <person name="Xu D."/>
            <person name="Zhang Y."/>
        </authorList>
    </citation>
    <scope>NUCLEOTIDE SEQUENCE [LARGE SCALE GENOMIC DNA]</scope>
    <source>
        <strain evidence="2">cv. Niubang</strain>
    </source>
</reference>
<comment type="caution">
    <text evidence="1">The sequence shown here is derived from an EMBL/GenBank/DDBJ whole genome shotgun (WGS) entry which is preliminary data.</text>
</comment>
<protein>
    <submittedName>
        <fullName evidence="1">Uncharacterized protein</fullName>
    </submittedName>
</protein>
<name>A0ACB9EG89_ARCLA</name>
<evidence type="ECO:0000313" key="1">
    <source>
        <dbReference type="EMBL" id="KAI3757934.1"/>
    </source>
</evidence>
<gene>
    <name evidence="1" type="ORF">L6452_05478</name>
</gene>
<accession>A0ACB9EG89</accession>
<proteinExistence type="predicted"/>
<dbReference type="Proteomes" id="UP001055879">
    <property type="component" value="Linkage Group LG02"/>
</dbReference>
<evidence type="ECO:0000313" key="2">
    <source>
        <dbReference type="Proteomes" id="UP001055879"/>
    </source>
</evidence>
<keyword evidence="2" id="KW-1185">Reference proteome</keyword>
<sequence length="93" mass="9607">MIPFDSDQFQSVNTSLFSSLQLGLMASATMLIENGSVQAPVRCGGNVVGGDCGSGSGRGCRKSDLRGVGERGATINNKKRDGDMGGHVVSSDR</sequence>
<reference evidence="2" key="1">
    <citation type="journal article" date="2022" name="Mol. Ecol. Resour.">
        <title>The genomes of chicory, endive, great burdock and yacon provide insights into Asteraceae palaeo-polyploidization history and plant inulin production.</title>
        <authorList>
            <person name="Fan W."/>
            <person name="Wang S."/>
            <person name="Wang H."/>
            <person name="Wang A."/>
            <person name="Jiang F."/>
            <person name="Liu H."/>
            <person name="Zhao H."/>
            <person name="Xu D."/>
            <person name="Zhang Y."/>
        </authorList>
    </citation>
    <scope>NUCLEOTIDE SEQUENCE [LARGE SCALE GENOMIC DNA]</scope>
    <source>
        <strain evidence="2">cv. Niubang</strain>
    </source>
</reference>
<dbReference type="EMBL" id="CM042048">
    <property type="protein sequence ID" value="KAI3757934.1"/>
    <property type="molecule type" value="Genomic_DNA"/>
</dbReference>
<organism evidence="1 2">
    <name type="scientific">Arctium lappa</name>
    <name type="common">Greater burdock</name>
    <name type="synonym">Lappa major</name>
    <dbReference type="NCBI Taxonomy" id="4217"/>
    <lineage>
        <taxon>Eukaryota</taxon>
        <taxon>Viridiplantae</taxon>
        <taxon>Streptophyta</taxon>
        <taxon>Embryophyta</taxon>
        <taxon>Tracheophyta</taxon>
        <taxon>Spermatophyta</taxon>
        <taxon>Magnoliopsida</taxon>
        <taxon>eudicotyledons</taxon>
        <taxon>Gunneridae</taxon>
        <taxon>Pentapetalae</taxon>
        <taxon>asterids</taxon>
        <taxon>campanulids</taxon>
        <taxon>Asterales</taxon>
        <taxon>Asteraceae</taxon>
        <taxon>Carduoideae</taxon>
        <taxon>Cardueae</taxon>
        <taxon>Arctiinae</taxon>
        <taxon>Arctium</taxon>
    </lineage>
</organism>